<dbReference type="Gene3D" id="3.60.10.10">
    <property type="entry name" value="Endonuclease/exonuclease/phosphatase"/>
    <property type="match status" value="1"/>
</dbReference>
<dbReference type="Gene3D" id="3.60.21.10">
    <property type="match status" value="1"/>
</dbReference>
<evidence type="ECO:0000259" key="2">
    <source>
        <dbReference type="Pfam" id="PF00149"/>
    </source>
</evidence>
<dbReference type="InterPro" id="IPR036691">
    <property type="entry name" value="Endo/exonu/phosph_ase_sf"/>
</dbReference>
<dbReference type="Pfam" id="PF19886">
    <property type="entry name" value="DUF6359"/>
    <property type="match status" value="1"/>
</dbReference>
<dbReference type="CDD" id="cd07409">
    <property type="entry name" value="MPP_CD73_N"/>
    <property type="match status" value="1"/>
</dbReference>
<dbReference type="InterPro" id="IPR008334">
    <property type="entry name" value="5'-Nucleotdase_C"/>
</dbReference>
<dbReference type="InterPro" id="IPR004843">
    <property type="entry name" value="Calcineurin-like_PHP"/>
</dbReference>
<dbReference type="Pfam" id="PF19580">
    <property type="entry name" value="Exo_endo_phos_3"/>
    <property type="match status" value="1"/>
</dbReference>
<dbReference type="InterPro" id="IPR036907">
    <property type="entry name" value="5'-Nucleotdase_C_sf"/>
</dbReference>
<gene>
    <name evidence="6" type="ORF">J2S17_001911</name>
</gene>
<feature type="domain" description="Calcineurin-like phosphoesterase" evidence="2">
    <location>
        <begin position="734"/>
        <end position="943"/>
    </location>
</feature>
<dbReference type="SUPFAM" id="SSF56300">
    <property type="entry name" value="Metallo-dependent phosphatases"/>
    <property type="match status" value="1"/>
</dbReference>
<keyword evidence="7" id="KW-1185">Reference proteome</keyword>
<evidence type="ECO:0000259" key="5">
    <source>
        <dbReference type="Pfam" id="PF19886"/>
    </source>
</evidence>
<organism evidence="6 7">
    <name type="scientific">Cytobacillus purgationiresistens</name>
    <dbReference type="NCBI Taxonomy" id="863449"/>
    <lineage>
        <taxon>Bacteria</taxon>
        <taxon>Bacillati</taxon>
        <taxon>Bacillota</taxon>
        <taxon>Bacilli</taxon>
        <taxon>Bacillales</taxon>
        <taxon>Bacillaceae</taxon>
        <taxon>Cytobacillus</taxon>
    </lineage>
</organism>
<protein>
    <submittedName>
        <fullName evidence="6">2',3'-cyclic-nucleotide 2'-phosphodiesterase (5'-nucleotidase family)/predicted extracellular nuclease</fullName>
    </submittedName>
</protein>
<dbReference type="PANTHER" id="PTHR42834:SF1">
    <property type="entry name" value="ENDONUCLEASE_EXONUCLEASE_PHOSPHATASE FAMILY PROTEIN (AFU_ORTHOLOGUE AFUA_3G09210)"/>
    <property type="match status" value="1"/>
</dbReference>
<dbReference type="Pfam" id="PF00149">
    <property type="entry name" value="Metallophos"/>
    <property type="match status" value="1"/>
</dbReference>
<evidence type="ECO:0000259" key="3">
    <source>
        <dbReference type="Pfam" id="PF02872"/>
    </source>
</evidence>
<dbReference type="Pfam" id="PF02872">
    <property type="entry name" value="5_nucleotid_C"/>
    <property type="match status" value="1"/>
</dbReference>
<dbReference type="Proteomes" id="UP001238088">
    <property type="component" value="Unassembled WGS sequence"/>
</dbReference>
<evidence type="ECO:0000313" key="6">
    <source>
        <dbReference type="EMBL" id="MDQ0270039.1"/>
    </source>
</evidence>
<feature type="domain" description="Endonuclease YhcR N-terminal" evidence="5">
    <location>
        <begin position="35"/>
        <end position="138"/>
    </location>
</feature>
<dbReference type="InterPro" id="IPR029052">
    <property type="entry name" value="Metallo-depent_PP-like"/>
</dbReference>
<dbReference type="CDD" id="cd04486">
    <property type="entry name" value="YhcR_OBF_like"/>
    <property type="match status" value="1"/>
</dbReference>
<accession>A0ABU0AFK5</accession>
<dbReference type="InterPro" id="IPR006179">
    <property type="entry name" value="5_nucleotidase/apyrase"/>
</dbReference>
<dbReference type="EMBL" id="JAUSUB010000006">
    <property type="protein sequence ID" value="MDQ0270039.1"/>
    <property type="molecule type" value="Genomic_DNA"/>
</dbReference>
<dbReference type="Gene3D" id="3.90.780.10">
    <property type="entry name" value="5'-Nucleotidase, C-terminal domain"/>
    <property type="match status" value="1"/>
</dbReference>
<dbReference type="InterPro" id="IPR045939">
    <property type="entry name" value="YhcR_N"/>
</dbReference>
<sequence length="1278" mass="140242">MKLAKNRIIAFLTVFMLVFSSFGPLIGHASNDVKTVEDAIANNQGTATVEGYIVAHTVSTKSYKFSPPFNNDFNIAIADHADETDPAKILPVQLPADFRADFGLQTNPDIIGEKVTITGKLESYFTVPGLKNPSAMTFTEGEPGDGNDDPFEGIEGLRIHDIQGEGHQSPYADQNVKAVQGVVTKVVDSRNFYMQELEPDDNPNTSEGVLIYKPTHNIRVGDKVEIDGTVKEWVLDGYAEKLETDLAMTEINAQNGNLRVLSSGNELPAPIILGKDVPIPSQVIDNDQFSIFDPEEDGIDLYESVEGMRVAVENPQVVAPQKYGEVPVIAGQVEGKTYSEQGGVLISEDNQNPERLHLLLDNTSFVAKTGDSFQGTVTGVMTYGYSNYKILTDMDTLPALNEREITPIKTELGNDDSKLTVASYNIENYFEGTSQDKTNKIALSMINELNTPDIIGLVEVQDDNGPTDNGTTTAERSYKKLIDAIASNGGPTYEWTDIAPLDKQDGGQPGGNIRVGYIYNPERVSLKDAPKGGATDKVSYENGSLTLNPGRIDPENPIFESTRKSLAAQFEFNGEDVVVIANHFNSKTGDQPLFGKNQPPYLGSEAKRIEISKVVNGFVSDIHAENPKANVVVLGDLNDFEFSKPLDALKGEELTNMVETLPENERYTYNYQGNAQVLDHILVSNHLAGQTEVDIVNINSLYMEQHGRASDHDPLLVELSLAAAEEENGPFSLSVLHTNDTHAHLENVPRLFTAVNQMRNEKENSLLLDAGDVFSGTLFFNQYLGQADLEFMNRLGYDAMTFGNHEFDKDSEVLAAFIEKAAFPFVSANVNVSNEPILNNLKDDQIGKPGEAGTIYPAIIKEIDGEKVGIFGLTTEDTSFLANPSENIVFEDAVQTSIQTVEALEAEGVNKIIALSHLGFNPDQRLAEEVRGIDVIVGGHSHTKLESPVVINEDEEPVLIVQANEYNNYLGTLDVTFDEEGVLTDWNGELIALLAKNENGEFVYGEDQWAKQRLTELSEPLEELKRQKVGYSDVPLNGERTDVRTKETNLGNMIADGMLEKANESVSTQIAMQNGGGIRASIAQGDITLGDVLTVMPFGNMLVTLDLTGEEILAALEHSVAQVENGAGQFMQVAGLRFKYDMAEPAGSRVHSVEVKINDKYETIDKARKYTVATNAFTADGGDGYDMFKQAKDDGRITELFEVDYDVFATYLEKNSPVSPEVEGRIMEASKSAPEEPGGNACKPGKDMDYHKCKEEIIDKVKDKIKEIIDKIKKWLRP</sequence>
<dbReference type="PANTHER" id="PTHR42834">
    <property type="entry name" value="ENDONUCLEASE/EXONUCLEASE/PHOSPHATASE FAMILY PROTEIN (AFU_ORTHOLOGUE AFUA_3G09210)"/>
    <property type="match status" value="1"/>
</dbReference>
<evidence type="ECO:0000256" key="1">
    <source>
        <dbReference type="ARBA" id="ARBA00022729"/>
    </source>
</evidence>
<reference evidence="6 7" key="1">
    <citation type="submission" date="2023-07" db="EMBL/GenBank/DDBJ databases">
        <title>Genomic Encyclopedia of Type Strains, Phase IV (KMG-IV): sequencing the most valuable type-strain genomes for metagenomic binning, comparative biology and taxonomic classification.</title>
        <authorList>
            <person name="Goeker M."/>
        </authorList>
    </citation>
    <scope>NUCLEOTIDE SEQUENCE [LARGE SCALE GENOMIC DNA]</scope>
    <source>
        <strain evidence="6 7">DSM 23494</strain>
    </source>
</reference>
<keyword evidence="1" id="KW-0732">Signal</keyword>
<dbReference type="InterPro" id="IPR005135">
    <property type="entry name" value="Endo/exonuclease/phosphatase"/>
</dbReference>
<dbReference type="PROSITE" id="PS00785">
    <property type="entry name" value="5_NUCLEOTIDASE_1"/>
    <property type="match status" value="1"/>
</dbReference>
<dbReference type="InterPro" id="IPR006146">
    <property type="entry name" value="5'-Nucleotdase_CS"/>
</dbReference>
<dbReference type="SUPFAM" id="SSF56219">
    <property type="entry name" value="DNase I-like"/>
    <property type="match status" value="1"/>
</dbReference>
<dbReference type="RefSeq" id="WP_307474089.1">
    <property type="nucleotide sequence ID" value="NZ_JAUSUB010000006.1"/>
</dbReference>
<dbReference type="SUPFAM" id="SSF55816">
    <property type="entry name" value="5'-nucleotidase (syn. UDP-sugar hydrolase), C-terminal domain"/>
    <property type="match status" value="1"/>
</dbReference>
<evidence type="ECO:0000259" key="4">
    <source>
        <dbReference type="Pfam" id="PF19580"/>
    </source>
</evidence>
<feature type="domain" description="Endonuclease/exonuclease/phosphatase" evidence="4">
    <location>
        <begin position="553"/>
        <end position="692"/>
    </location>
</feature>
<proteinExistence type="predicted"/>
<evidence type="ECO:0000313" key="7">
    <source>
        <dbReference type="Proteomes" id="UP001238088"/>
    </source>
</evidence>
<feature type="domain" description="5'-Nucleotidase C-terminal" evidence="3">
    <location>
        <begin position="1029"/>
        <end position="1190"/>
    </location>
</feature>
<name>A0ABU0AFK5_9BACI</name>
<dbReference type="PRINTS" id="PR01607">
    <property type="entry name" value="APYRASEFAMLY"/>
</dbReference>
<comment type="caution">
    <text evidence="6">The sequence shown here is derived from an EMBL/GenBank/DDBJ whole genome shotgun (WGS) entry which is preliminary data.</text>
</comment>